<evidence type="ECO:0000313" key="1">
    <source>
        <dbReference type="EMBL" id="KAI0055787.1"/>
    </source>
</evidence>
<dbReference type="Proteomes" id="UP000814140">
    <property type="component" value="Unassembled WGS sequence"/>
</dbReference>
<comment type="caution">
    <text evidence="1">The sequence shown here is derived from an EMBL/GenBank/DDBJ whole genome shotgun (WGS) entry which is preliminary data.</text>
</comment>
<sequence length="492" mass="54012">MSEDRNQQDPPPIDEHLLQAWQRRFPRAGYWFNVLPTHPFIHGPGGLPAPAPPHQPPPGAFQPPPGPPPAHHVPPPPPPGVPGYFAPGPTPHSSQEVGAEVADTSRTISLSIPRNTGVQGAAVVRVNLTVPFDIPFPDFFDRVCAQMDLHPANAKLGYKYHTDRVRDPPHQLSTAQELREAMEIGWGLMRRARTRVIQMEIHNLSPPPPTAAPPSRSGGKRKALHDGRVTDGDVANDESGTTLSFLREYRELRTHLNCDGHPNRLCYVSPINGEHIPIDNFKLTLWAKKIFQNEASLREPPSTLEFDHVPKKPRRSGPSPSASTPAINLYITNPVTALDDQLGMRRVNTQPVAGPSSAPAVLNRPMPSCTHSVIDLTTSRTHSLIDLTADSEDEDVVLYPSTASLLANIHAQFPLLEVPRYAQALIDYGYMYVHMLESLDADAVSGTFNMPPPIAELVLNEARTSARRARKGKGKAVQSEAKPKAEVKEENL</sequence>
<organism evidence="1 2">
    <name type="scientific">Artomyces pyxidatus</name>
    <dbReference type="NCBI Taxonomy" id="48021"/>
    <lineage>
        <taxon>Eukaryota</taxon>
        <taxon>Fungi</taxon>
        <taxon>Dikarya</taxon>
        <taxon>Basidiomycota</taxon>
        <taxon>Agaricomycotina</taxon>
        <taxon>Agaricomycetes</taxon>
        <taxon>Russulales</taxon>
        <taxon>Auriscalpiaceae</taxon>
        <taxon>Artomyces</taxon>
    </lineage>
</organism>
<name>A0ACB8SHS9_9AGAM</name>
<keyword evidence="2" id="KW-1185">Reference proteome</keyword>
<accession>A0ACB8SHS9</accession>
<gene>
    <name evidence="1" type="ORF">BV25DRAFT_1921523</name>
</gene>
<evidence type="ECO:0000313" key="2">
    <source>
        <dbReference type="Proteomes" id="UP000814140"/>
    </source>
</evidence>
<reference evidence="1" key="1">
    <citation type="submission" date="2021-03" db="EMBL/GenBank/DDBJ databases">
        <authorList>
            <consortium name="DOE Joint Genome Institute"/>
            <person name="Ahrendt S."/>
            <person name="Looney B.P."/>
            <person name="Miyauchi S."/>
            <person name="Morin E."/>
            <person name="Drula E."/>
            <person name="Courty P.E."/>
            <person name="Chicoki N."/>
            <person name="Fauchery L."/>
            <person name="Kohler A."/>
            <person name="Kuo A."/>
            <person name="Labutti K."/>
            <person name="Pangilinan J."/>
            <person name="Lipzen A."/>
            <person name="Riley R."/>
            <person name="Andreopoulos W."/>
            <person name="He G."/>
            <person name="Johnson J."/>
            <person name="Barry K.W."/>
            <person name="Grigoriev I.V."/>
            <person name="Nagy L."/>
            <person name="Hibbett D."/>
            <person name="Henrissat B."/>
            <person name="Matheny P.B."/>
            <person name="Labbe J."/>
            <person name="Martin F."/>
        </authorList>
    </citation>
    <scope>NUCLEOTIDE SEQUENCE</scope>
    <source>
        <strain evidence="1">HHB10654</strain>
    </source>
</reference>
<protein>
    <submittedName>
        <fullName evidence="1">Uncharacterized protein</fullName>
    </submittedName>
</protein>
<dbReference type="EMBL" id="MU277279">
    <property type="protein sequence ID" value="KAI0055787.1"/>
    <property type="molecule type" value="Genomic_DNA"/>
</dbReference>
<reference evidence="1" key="2">
    <citation type="journal article" date="2022" name="New Phytol.">
        <title>Evolutionary transition to the ectomycorrhizal habit in the genomes of a hyperdiverse lineage of mushroom-forming fungi.</title>
        <authorList>
            <person name="Looney B."/>
            <person name="Miyauchi S."/>
            <person name="Morin E."/>
            <person name="Drula E."/>
            <person name="Courty P.E."/>
            <person name="Kohler A."/>
            <person name="Kuo A."/>
            <person name="LaButti K."/>
            <person name="Pangilinan J."/>
            <person name="Lipzen A."/>
            <person name="Riley R."/>
            <person name="Andreopoulos W."/>
            <person name="He G."/>
            <person name="Johnson J."/>
            <person name="Nolan M."/>
            <person name="Tritt A."/>
            <person name="Barry K.W."/>
            <person name="Grigoriev I.V."/>
            <person name="Nagy L.G."/>
            <person name="Hibbett D."/>
            <person name="Henrissat B."/>
            <person name="Matheny P.B."/>
            <person name="Labbe J."/>
            <person name="Martin F.M."/>
        </authorList>
    </citation>
    <scope>NUCLEOTIDE SEQUENCE</scope>
    <source>
        <strain evidence="1">HHB10654</strain>
    </source>
</reference>
<proteinExistence type="predicted"/>